<dbReference type="Proteomes" id="UP000019084">
    <property type="component" value="Unassembled WGS sequence"/>
</dbReference>
<feature type="non-terminal residue" evidence="2">
    <location>
        <position position="131"/>
    </location>
</feature>
<protein>
    <submittedName>
        <fullName evidence="2">Uncharacterized protein</fullName>
    </submittedName>
</protein>
<evidence type="ECO:0000256" key="1">
    <source>
        <dbReference type="SAM" id="MobiDB-lite"/>
    </source>
</evidence>
<organism evidence="2 3">
    <name type="scientific">Xanthomonas arboricola pv. pruni MAFF 301420</name>
    <dbReference type="NCBI Taxonomy" id="1418095"/>
    <lineage>
        <taxon>Bacteria</taxon>
        <taxon>Pseudomonadati</taxon>
        <taxon>Pseudomonadota</taxon>
        <taxon>Gammaproteobacteria</taxon>
        <taxon>Lysobacterales</taxon>
        <taxon>Lysobacteraceae</taxon>
        <taxon>Xanthomonas</taxon>
    </lineage>
</organism>
<gene>
    <name evidence="2" type="ORF">XPR_4093</name>
</gene>
<evidence type="ECO:0000313" key="3">
    <source>
        <dbReference type="Proteomes" id="UP000019084"/>
    </source>
</evidence>
<sequence length="131" mass="14197">MALPTSDLRALLTLLLAGGRSPPRHALLDCFASPAELIAAGPEAWLAAGCDELQVARLQTPDARALDAALQWCEQPGHHLIGLNDPDYPRPAAPHRQSAAGPVRGRRPERALAPGRGRGRQPLRHRRRPRP</sequence>
<name>W4SMS4_9XANT</name>
<proteinExistence type="predicted"/>
<dbReference type="Gene3D" id="3.40.50.450">
    <property type="match status" value="1"/>
</dbReference>
<dbReference type="EMBL" id="BAVC01000340">
    <property type="protein sequence ID" value="GAE57458.1"/>
    <property type="molecule type" value="Genomic_DNA"/>
</dbReference>
<accession>W4SMS4</accession>
<evidence type="ECO:0000313" key="2">
    <source>
        <dbReference type="EMBL" id="GAE57458.1"/>
    </source>
</evidence>
<feature type="region of interest" description="Disordered" evidence="1">
    <location>
        <begin position="81"/>
        <end position="131"/>
    </location>
</feature>
<reference evidence="2 3" key="1">
    <citation type="submission" date="2014-01" db="EMBL/GenBank/DDBJ databases">
        <title>Genome sequence and analysis of Xanthomonas arboricola pv. pruni.</title>
        <authorList>
            <person name="Fujikawa T."/>
            <person name="Nakazono-Nagaoka E."/>
        </authorList>
    </citation>
    <scope>NUCLEOTIDE SEQUENCE [LARGE SCALE GENOMIC DNA]</scope>
    <source>
        <strain evidence="3">MAFF 301420</strain>
    </source>
</reference>
<comment type="caution">
    <text evidence="2">The sequence shown here is derived from an EMBL/GenBank/DDBJ whole genome shotgun (WGS) entry which is preliminary data.</text>
</comment>
<dbReference type="AlphaFoldDB" id="W4SMS4"/>
<feature type="compositionally biased region" description="Basic residues" evidence="1">
    <location>
        <begin position="117"/>
        <end position="131"/>
    </location>
</feature>